<evidence type="ECO:0000256" key="1">
    <source>
        <dbReference type="SAM" id="Phobius"/>
    </source>
</evidence>
<gene>
    <name evidence="2" type="ordered locus">Dalk_5058</name>
</gene>
<keyword evidence="3" id="KW-1185">Reference proteome</keyword>
<dbReference type="AlphaFoldDB" id="B8FDU8"/>
<reference evidence="2 3" key="1">
    <citation type="journal article" date="2012" name="Environ. Microbiol.">
        <title>The genome sequence of Desulfatibacillum alkenivorans AK-01: a blueprint for anaerobic alkane oxidation.</title>
        <authorList>
            <person name="Callaghan A.V."/>
            <person name="Morris B.E."/>
            <person name="Pereira I.A."/>
            <person name="McInerney M.J."/>
            <person name="Austin R.N."/>
            <person name="Groves J.T."/>
            <person name="Kukor J.J."/>
            <person name="Suflita J.M."/>
            <person name="Young L.Y."/>
            <person name="Zylstra G.J."/>
            <person name="Wawrik B."/>
        </authorList>
    </citation>
    <scope>NUCLEOTIDE SEQUENCE [LARGE SCALE GENOMIC DNA]</scope>
    <source>
        <strain evidence="2 3">AK-01</strain>
    </source>
</reference>
<dbReference type="KEGG" id="dal:Dalk_5058"/>
<evidence type="ECO:0000313" key="3">
    <source>
        <dbReference type="Proteomes" id="UP000000739"/>
    </source>
</evidence>
<accession>B8FDU8</accession>
<feature type="transmembrane region" description="Helical" evidence="1">
    <location>
        <begin position="37"/>
        <end position="58"/>
    </location>
</feature>
<keyword evidence="1" id="KW-0812">Transmembrane</keyword>
<evidence type="ECO:0000313" key="2">
    <source>
        <dbReference type="EMBL" id="ACL06729.1"/>
    </source>
</evidence>
<dbReference type="eggNOG" id="ENOG503377K">
    <property type="taxonomic scope" value="Bacteria"/>
</dbReference>
<name>B8FDU8_DESAL</name>
<keyword evidence="1" id="KW-0472">Membrane</keyword>
<keyword evidence="1" id="KW-1133">Transmembrane helix</keyword>
<dbReference type="Proteomes" id="UP000000739">
    <property type="component" value="Chromosome"/>
</dbReference>
<organism evidence="2 3">
    <name type="scientific">Desulfatibacillum aliphaticivorans</name>
    <dbReference type="NCBI Taxonomy" id="218208"/>
    <lineage>
        <taxon>Bacteria</taxon>
        <taxon>Pseudomonadati</taxon>
        <taxon>Thermodesulfobacteriota</taxon>
        <taxon>Desulfobacteria</taxon>
        <taxon>Desulfobacterales</taxon>
        <taxon>Desulfatibacillaceae</taxon>
        <taxon>Desulfatibacillum</taxon>
    </lineage>
</organism>
<dbReference type="EMBL" id="CP001322">
    <property type="protein sequence ID" value="ACL06729.1"/>
    <property type="molecule type" value="Genomic_DNA"/>
</dbReference>
<dbReference type="HOGENOM" id="CLU_1559724_0_0_7"/>
<sequence>MSRLAWMRSASLCDSVRSIFVTEYSSHGENIMTAKDYVDILSGLLTPVIAIIAVFIAWQQYTINRASLNNQLYERRLRVFKVVVNYISTVIRDGKASIENTSQFYSDAKEADFLFHGNEVSQKIEELYRKGVILWEIRNDLYPENGDNGLPVGEERSRRAKESGDCLKWFVKQLKETRDIFQRHMQIK</sequence>
<protein>
    <submittedName>
        <fullName evidence="2">Uncharacterized protein</fullName>
    </submittedName>
</protein>
<proteinExistence type="predicted"/>